<protein>
    <submittedName>
        <fullName evidence="1">Uncharacterized protein</fullName>
    </submittedName>
</protein>
<proteinExistence type="predicted"/>
<evidence type="ECO:0000313" key="2">
    <source>
        <dbReference type="Proteomes" id="UP000692954"/>
    </source>
</evidence>
<dbReference type="EMBL" id="CAJJDN010000311">
    <property type="protein sequence ID" value="CAD8130650.1"/>
    <property type="molecule type" value="Genomic_DNA"/>
</dbReference>
<organism evidence="1 2">
    <name type="scientific">Paramecium sonneborni</name>
    <dbReference type="NCBI Taxonomy" id="65129"/>
    <lineage>
        <taxon>Eukaryota</taxon>
        <taxon>Sar</taxon>
        <taxon>Alveolata</taxon>
        <taxon>Ciliophora</taxon>
        <taxon>Intramacronucleata</taxon>
        <taxon>Oligohymenophorea</taxon>
        <taxon>Peniculida</taxon>
        <taxon>Parameciidae</taxon>
        <taxon>Paramecium</taxon>
    </lineage>
</organism>
<keyword evidence="2" id="KW-1185">Reference proteome</keyword>
<evidence type="ECO:0000313" key="1">
    <source>
        <dbReference type="EMBL" id="CAD8130650.1"/>
    </source>
</evidence>
<name>A0A8S1RTD1_9CILI</name>
<sequence length="98" mass="11941">MLCKQINKYLCTNKQHQNKFHNKYANLTFNQTTTLTINITNRLNTQTQTQNFKPQHYLKYDHPSSYCEVRRNQPTILMQIYKQIKSCQNRCKDYQNQY</sequence>
<gene>
    <name evidence="1" type="ORF">PSON_ATCC_30995.1.T3110010</name>
</gene>
<dbReference type="Proteomes" id="UP000692954">
    <property type="component" value="Unassembled WGS sequence"/>
</dbReference>
<accession>A0A8S1RTD1</accession>
<reference evidence="1" key="1">
    <citation type="submission" date="2021-01" db="EMBL/GenBank/DDBJ databases">
        <authorList>
            <consortium name="Genoscope - CEA"/>
            <person name="William W."/>
        </authorList>
    </citation>
    <scope>NUCLEOTIDE SEQUENCE</scope>
</reference>
<dbReference type="AlphaFoldDB" id="A0A8S1RTD1"/>
<comment type="caution">
    <text evidence="1">The sequence shown here is derived from an EMBL/GenBank/DDBJ whole genome shotgun (WGS) entry which is preliminary data.</text>
</comment>